<dbReference type="InterPro" id="IPR036291">
    <property type="entry name" value="NAD(P)-bd_dom_sf"/>
</dbReference>
<dbReference type="SUPFAM" id="SSF51735">
    <property type="entry name" value="NAD(P)-binding Rossmann-fold domains"/>
    <property type="match status" value="1"/>
</dbReference>
<comment type="caution">
    <text evidence="2">The sequence shown here is derived from an EMBL/GenBank/DDBJ whole genome shotgun (WGS) entry which is preliminary data.</text>
</comment>
<keyword evidence="3" id="KW-1185">Reference proteome</keyword>
<proteinExistence type="predicted"/>
<dbReference type="Proteomes" id="UP001597318">
    <property type="component" value="Unassembled WGS sequence"/>
</dbReference>
<dbReference type="InterPro" id="IPR051783">
    <property type="entry name" value="NAD(P)-dependent_oxidoreduct"/>
</dbReference>
<name>A0ABW5C6K0_9BACI</name>
<evidence type="ECO:0000313" key="3">
    <source>
        <dbReference type="Proteomes" id="UP001597318"/>
    </source>
</evidence>
<protein>
    <submittedName>
        <fullName evidence="2">SDR family NAD(P)-dependent oxidoreductase</fullName>
    </submittedName>
</protein>
<dbReference type="RefSeq" id="WP_379053499.1">
    <property type="nucleotide sequence ID" value="NZ_JBHUIK010000008.1"/>
</dbReference>
<organism evidence="2 3">
    <name type="scientific">Metabacillus endolithicus</name>
    <dbReference type="NCBI Taxonomy" id="1535204"/>
    <lineage>
        <taxon>Bacteria</taxon>
        <taxon>Bacillati</taxon>
        <taxon>Bacillota</taxon>
        <taxon>Bacilli</taxon>
        <taxon>Bacillales</taxon>
        <taxon>Bacillaceae</taxon>
        <taxon>Metabacillus</taxon>
    </lineage>
</organism>
<dbReference type="Pfam" id="PF13460">
    <property type="entry name" value="NAD_binding_10"/>
    <property type="match status" value="1"/>
</dbReference>
<accession>A0ABW5C6K0</accession>
<dbReference type="Gene3D" id="3.40.50.720">
    <property type="entry name" value="NAD(P)-binding Rossmann-like Domain"/>
    <property type="match status" value="1"/>
</dbReference>
<evidence type="ECO:0000259" key="1">
    <source>
        <dbReference type="Pfam" id="PF13460"/>
    </source>
</evidence>
<feature type="domain" description="NAD(P)-binding" evidence="1">
    <location>
        <begin position="8"/>
        <end position="115"/>
    </location>
</feature>
<dbReference type="PANTHER" id="PTHR48079">
    <property type="entry name" value="PROTEIN YEEZ"/>
    <property type="match status" value="1"/>
</dbReference>
<reference evidence="3" key="1">
    <citation type="journal article" date="2019" name="Int. J. Syst. Evol. Microbiol.">
        <title>The Global Catalogue of Microorganisms (GCM) 10K type strain sequencing project: providing services to taxonomists for standard genome sequencing and annotation.</title>
        <authorList>
            <consortium name="The Broad Institute Genomics Platform"/>
            <consortium name="The Broad Institute Genome Sequencing Center for Infectious Disease"/>
            <person name="Wu L."/>
            <person name="Ma J."/>
        </authorList>
    </citation>
    <scope>NUCLEOTIDE SEQUENCE [LARGE SCALE GENOMIC DNA]</scope>
    <source>
        <strain evidence="3">CGMCC 1.15474</strain>
    </source>
</reference>
<dbReference type="EMBL" id="JBHUIK010000008">
    <property type="protein sequence ID" value="MFD2216711.1"/>
    <property type="molecule type" value="Genomic_DNA"/>
</dbReference>
<dbReference type="InterPro" id="IPR016040">
    <property type="entry name" value="NAD(P)-bd_dom"/>
</dbReference>
<dbReference type="PANTHER" id="PTHR48079:SF6">
    <property type="entry name" value="NAD(P)-BINDING DOMAIN-CONTAINING PROTEIN-RELATED"/>
    <property type="match status" value="1"/>
</dbReference>
<gene>
    <name evidence="2" type="ORF">ACFSKK_23830</name>
</gene>
<evidence type="ECO:0000313" key="2">
    <source>
        <dbReference type="EMBL" id="MFD2216711.1"/>
    </source>
</evidence>
<sequence length="315" mass="35269">MKKALVLGASGGIGSAITFELISRGIKVIAFARNIKKLKALYEGNNLVEIKEGDVFNYSQLMDAAKGAECIYHAVNLPYQEWQTKQEPMINNILQVSENVGAKLAVVDNIYSYAESTGEKASEEYEKNPQTKKGKIRLKIGKKVMDSKVQAFIAHFPDFYGPYAESTVLHYFLQSIIDHKKAMFVGDKKVPREYIYTPDGAKALVELSLHEKAYGQCWNIPGTGVITGEEIIKIIQEITGYSRKVSTVTKNMVRFIGIFDPSMKEYVEMYDLTQKPLILNGEKLECLIGPIQKTSYKEGLEGTLNTMKEKGLITI</sequence>